<comment type="similarity">
    <text evidence="2">Belongs to the ApbE family.</text>
</comment>
<comment type="cofactor">
    <cofactor evidence="1">
        <name>Mg(2+)</name>
        <dbReference type="ChEBI" id="CHEBI:18420"/>
    </cofactor>
</comment>
<reference evidence="12 13" key="1">
    <citation type="submission" date="2018-05" db="EMBL/GenBank/DDBJ databases">
        <title>Reference genomes for bee gut microbiota database.</title>
        <authorList>
            <person name="Ellegaard K.M."/>
        </authorList>
    </citation>
    <scope>NUCLEOTIDE SEQUENCE [LARGE SCALE GENOMIC DNA]</scope>
    <source>
        <strain evidence="12 13">ESL0182</strain>
    </source>
</reference>
<dbReference type="InterPro" id="IPR003374">
    <property type="entry name" value="ApbE-like_sf"/>
</dbReference>
<evidence type="ECO:0000256" key="1">
    <source>
        <dbReference type="ARBA" id="ARBA00001946"/>
    </source>
</evidence>
<dbReference type="Gene3D" id="3.10.520.10">
    <property type="entry name" value="ApbE-like domains"/>
    <property type="match status" value="1"/>
</dbReference>
<evidence type="ECO:0000256" key="6">
    <source>
        <dbReference type="ARBA" id="ARBA00022679"/>
    </source>
</evidence>
<protein>
    <recommendedName>
        <fullName evidence="4">FAD:protein FMN transferase</fullName>
        <ecNumber evidence="3">2.7.1.180</ecNumber>
    </recommendedName>
    <alternativeName>
        <fullName evidence="10">Flavin transferase</fullName>
    </alternativeName>
</protein>
<evidence type="ECO:0000256" key="2">
    <source>
        <dbReference type="ARBA" id="ARBA00008282"/>
    </source>
</evidence>
<dbReference type="Proteomes" id="UP000247932">
    <property type="component" value="Unassembled WGS sequence"/>
</dbReference>
<dbReference type="PROSITE" id="PS51257">
    <property type="entry name" value="PROKAR_LIPOPROTEIN"/>
    <property type="match status" value="1"/>
</dbReference>
<evidence type="ECO:0000256" key="8">
    <source>
        <dbReference type="ARBA" id="ARBA00022827"/>
    </source>
</evidence>
<proteinExistence type="inferred from homology"/>
<dbReference type="OrthoDB" id="9778595at2"/>
<dbReference type="Pfam" id="PF02424">
    <property type="entry name" value="ApbE"/>
    <property type="match status" value="1"/>
</dbReference>
<evidence type="ECO:0000313" key="13">
    <source>
        <dbReference type="Proteomes" id="UP000247932"/>
    </source>
</evidence>
<evidence type="ECO:0000256" key="10">
    <source>
        <dbReference type="ARBA" id="ARBA00031306"/>
    </source>
</evidence>
<sequence>MGFKDANIPTTNSLQACLNLINPYNVHLRNDEQTIYLSKKGVEINLGGNVLNIGCSPIHDKGYWSVGIQNPSKTRGNIISVLMVKNVSVVTSGIYERCFKVDNKIFHHLFDTNTGMLINTNIASVTIIANKSIDAEVWSTAGFQSSVEKAIDYLSKQKNIEFVVIDNCGKHYYSKGLIKKINIFIF</sequence>
<evidence type="ECO:0000256" key="11">
    <source>
        <dbReference type="ARBA" id="ARBA00048540"/>
    </source>
</evidence>
<keyword evidence="8" id="KW-0274">FAD</keyword>
<evidence type="ECO:0000256" key="9">
    <source>
        <dbReference type="ARBA" id="ARBA00022842"/>
    </source>
</evidence>
<dbReference type="InterPro" id="IPR024932">
    <property type="entry name" value="ApbE"/>
</dbReference>
<dbReference type="GO" id="GO:0016740">
    <property type="term" value="F:transferase activity"/>
    <property type="evidence" value="ECO:0007669"/>
    <property type="project" value="UniProtKB-KW"/>
</dbReference>
<keyword evidence="13" id="KW-1185">Reference proteome</keyword>
<evidence type="ECO:0000256" key="7">
    <source>
        <dbReference type="ARBA" id="ARBA00022723"/>
    </source>
</evidence>
<keyword evidence="9" id="KW-0460">Magnesium</keyword>
<evidence type="ECO:0000256" key="4">
    <source>
        <dbReference type="ARBA" id="ARBA00016337"/>
    </source>
</evidence>
<dbReference type="EMBL" id="QGLR01000008">
    <property type="protein sequence ID" value="PXZ07915.1"/>
    <property type="molecule type" value="Genomic_DNA"/>
</dbReference>
<dbReference type="AlphaFoldDB" id="A0A2V4E3T6"/>
<dbReference type="SUPFAM" id="SSF143631">
    <property type="entry name" value="ApbE-like"/>
    <property type="match status" value="1"/>
</dbReference>
<evidence type="ECO:0000256" key="5">
    <source>
        <dbReference type="ARBA" id="ARBA00022630"/>
    </source>
</evidence>
<comment type="caution">
    <text evidence="12">The sequence shown here is derived from an EMBL/GenBank/DDBJ whole genome shotgun (WGS) entry which is preliminary data.</text>
</comment>
<dbReference type="PANTHER" id="PTHR30040">
    <property type="entry name" value="THIAMINE BIOSYNTHESIS LIPOPROTEIN APBE"/>
    <property type="match status" value="1"/>
</dbReference>
<keyword evidence="7" id="KW-0479">Metal-binding</keyword>
<dbReference type="GO" id="GO:0046872">
    <property type="term" value="F:metal ion binding"/>
    <property type="evidence" value="ECO:0007669"/>
    <property type="project" value="UniProtKB-KW"/>
</dbReference>
<name>A0A2V4E3T6_9GAMM</name>
<dbReference type="PANTHER" id="PTHR30040:SF2">
    <property type="entry name" value="FAD:PROTEIN FMN TRANSFERASE"/>
    <property type="match status" value="1"/>
</dbReference>
<organism evidence="12 13">
    <name type="scientific">Gilliamella apicola</name>
    <dbReference type="NCBI Taxonomy" id="1196095"/>
    <lineage>
        <taxon>Bacteria</taxon>
        <taxon>Pseudomonadati</taxon>
        <taxon>Pseudomonadota</taxon>
        <taxon>Gammaproteobacteria</taxon>
        <taxon>Orbales</taxon>
        <taxon>Orbaceae</taxon>
        <taxon>Gilliamella</taxon>
    </lineage>
</organism>
<comment type="catalytic activity">
    <reaction evidence="11">
        <text>L-threonyl-[protein] + FAD = FMN-L-threonyl-[protein] + AMP + H(+)</text>
        <dbReference type="Rhea" id="RHEA:36847"/>
        <dbReference type="Rhea" id="RHEA-COMP:11060"/>
        <dbReference type="Rhea" id="RHEA-COMP:11061"/>
        <dbReference type="ChEBI" id="CHEBI:15378"/>
        <dbReference type="ChEBI" id="CHEBI:30013"/>
        <dbReference type="ChEBI" id="CHEBI:57692"/>
        <dbReference type="ChEBI" id="CHEBI:74257"/>
        <dbReference type="ChEBI" id="CHEBI:456215"/>
        <dbReference type="EC" id="2.7.1.180"/>
    </reaction>
</comment>
<accession>A0A2V4E3T6</accession>
<keyword evidence="6" id="KW-0808">Transferase</keyword>
<dbReference type="EC" id="2.7.1.180" evidence="3"/>
<evidence type="ECO:0000256" key="3">
    <source>
        <dbReference type="ARBA" id="ARBA00011955"/>
    </source>
</evidence>
<keyword evidence="5" id="KW-0285">Flavoprotein</keyword>
<evidence type="ECO:0000313" key="12">
    <source>
        <dbReference type="EMBL" id="PXZ07915.1"/>
    </source>
</evidence>
<gene>
    <name evidence="12" type="ORF">DKK70_04455</name>
</gene>